<keyword evidence="3" id="KW-1185">Reference proteome</keyword>
<organism evidence="2 3">
    <name type="scientific">Solitalea longa</name>
    <dbReference type="NCBI Taxonomy" id="2079460"/>
    <lineage>
        <taxon>Bacteria</taxon>
        <taxon>Pseudomonadati</taxon>
        <taxon>Bacteroidota</taxon>
        <taxon>Sphingobacteriia</taxon>
        <taxon>Sphingobacteriales</taxon>
        <taxon>Sphingobacteriaceae</taxon>
        <taxon>Solitalea</taxon>
    </lineage>
</organism>
<evidence type="ECO:0000256" key="1">
    <source>
        <dbReference type="SAM" id="Phobius"/>
    </source>
</evidence>
<dbReference type="OrthoDB" id="765463at2"/>
<protein>
    <submittedName>
        <fullName evidence="2">Uncharacterized protein</fullName>
    </submittedName>
</protein>
<dbReference type="InterPro" id="IPR045385">
    <property type="entry name" value="DUF6526"/>
</dbReference>
<keyword evidence="1" id="KW-0812">Transmembrane</keyword>
<proteinExistence type="predicted"/>
<comment type="caution">
    <text evidence="2">The sequence shown here is derived from an EMBL/GenBank/DDBJ whole genome shotgun (WGS) entry which is preliminary data.</text>
</comment>
<dbReference type="EMBL" id="PQVF01000008">
    <property type="protein sequence ID" value="POY35997.1"/>
    <property type="molecule type" value="Genomic_DNA"/>
</dbReference>
<gene>
    <name evidence="2" type="ORF">C3K47_12395</name>
</gene>
<reference evidence="2 3" key="1">
    <citation type="submission" date="2018-01" db="EMBL/GenBank/DDBJ databases">
        <authorList>
            <person name="Gaut B.S."/>
            <person name="Morton B.R."/>
            <person name="Clegg M.T."/>
            <person name="Duvall M.R."/>
        </authorList>
    </citation>
    <scope>NUCLEOTIDE SEQUENCE [LARGE SCALE GENOMIC DNA]</scope>
    <source>
        <strain evidence="2 3">HR-AV</strain>
    </source>
</reference>
<name>A0A2S5A147_9SPHI</name>
<feature type="transmembrane region" description="Helical" evidence="1">
    <location>
        <begin position="45"/>
        <end position="65"/>
    </location>
</feature>
<keyword evidence="1" id="KW-1133">Transmembrane helix</keyword>
<evidence type="ECO:0000313" key="3">
    <source>
        <dbReference type="Proteomes" id="UP000236893"/>
    </source>
</evidence>
<accession>A0A2S5A147</accession>
<dbReference type="RefSeq" id="WP_103789460.1">
    <property type="nucleotide sequence ID" value="NZ_PQVF01000008.1"/>
</dbReference>
<dbReference type="AlphaFoldDB" id="A0A2S5A147"/>
<dbReference type="Pfam" id="PF20136">
    <property type="entry name" value="DUF6526"/>
    <property type="match status" value="1"/>
</dbReference>
<keyword evidence="1" id="KW-0472">Membrane</keyword>
<evidence type="ECO:0000313" key="2">
    <source>
        <dbReference type="EMBL" id="POY35997.1"/>
    </source>
</evidence>
<dbReference type="Proteomes" id="UP000236893">
    <property type="component" value="Unassembled WGS sequence"/>
</dbReference>
<feature type="transmembrane region" description="Helical" evidence="1">
    <location>
        <begin position="20"/>
        <end position="39"/>
    </location>
</feature>
<sequence length="144" mass="16470">MQSQNYSNHSQIVKGYHGLLLILLVAGFVGSIVNLVGSFNEHGNLYSASLILLLFICSLLIFYYLRTFALRAQDRAIRAEESLRHFALTGKLLDSRLRMGQIIALRFAPDEELVELTQKAINEHLSNKQIKQLIKNWKGDYHRV</sequence>